<proteinExistence type="predicted"/>
<sequence length="69" mass="8267">MQHRAEFLAYATFCKRLRSVPFRHSWPTSFCALPLPGLKKLRGFKNERAYFNTHAGIRFFAEKRLYRMV</sequence>
<organism evidence="1 2">
    <name type="scientific">Candidatus Competibacter denitrificans Run_A_D11</name>
    <dbReference type="NCBI Taxonomy" id="1400863"/>
    <lineage>
        <taxon>Bacteria</taxon>
        <taxon>Pseudomonadati</taxon>
        <taxon>Pseudomonadota</taxon>
        <taxon>Gammaproteobacteria</taxon>
        <taxon>Candidatus Competibacteraceae</taxon>
        <taxon>Candidatus Competibacter</taxon>
    </lineage>
</organism>
<evidence type="ECO:0000313" key="1">
    <source>
        <dbReference type="EMBL" id="CDI03827.1"/>
    </source>
</evidence>
<comment type="caution">
    <text evidence="1">The sequence shown here is derived from an EMBL/GenBank/DDBJ whole genome shotgun (WGS) entry which is preliminary data.</text>
</comment>
<dbReference type="STRING" id="1400863.BN873_660061"/>
<reference evidence="1" key="1">
    <citation type="submission" date="2013-07" db="EMBL/GenBank/DDBJ databases">
        <authorList>
            <person name="McIlroy S."/>
        </authorList>
    </citation>
    <scope>NUCLEOTIDE SEQUENCE [LARGE SCALE GENOMIC DNA]</scope>
    <source>
        <strain evidence="1">Run_A_D11</strain>
    </source>
</reference>
<dbReference type="AlphaFoldDB" id="W6M8A7"/>
<accession>W6M8A7</accession>
<name>W6M8A7_9GAMM</name>
<reference evidence="1" key="2">
    <citation type="submission" date="2014-03" db="EMBL/GenBank/DDBJ databases">
        <title>Candidatus Competibacter-lineage genomes retrieved from metagenomes reveal functional metabolic diversity.</title>
        <authorList>
            <person name="McIlroy S.J."/>
            <person name="Albertsen M."/>
            <person name="Andresen E.K."/>
            <person name="Saunders A.M."/>
            <person name="Kristiansen R."/>
            <person name="Stokholm-Bjerregaard M."/>
            <person name="Nielsen K.L."/>
            <person name="Nielsen P.H."/>
        </authorList>
    </citation>
    <scope>NUCLEOTIDE SEQUENCE</scope>
    <source>
        <strain evidence="1">Run_A_D11</strain>
    </source>
</reference>
<gene>
    <name evidence="1" type="ORF">BN873_660061</name>
</gene>
<protein>
    <submittedName>
        <fullName evidence="1">Uncharacterized protein</fullName>
    </submittedName>
</protein>
<dbReference type="EMBL" id="CBTJ020000076">
    <property type="protein sequence ID" value="CDI03827.1"/>
    <property type="molecule type" value="Genomic_DNA"/>
</dbReference>
<evidence type="ECO:0000313" key="2">
    <source>
        <dbReference type="Proteomes" id="UP000035760"/>
    </source>
</evidence>
<keyword evidence="2" id="KW-1185">Reference proteome</keyword>
<dbReference type="Proteomes" id="UP000035760">
    <property type="component" value="Unassembled WGS sequence"/>
</dbReference>